<evidence type="ECO:0000256" key="1">
    <source>
        <dbReference type="ARBA" id="ARBA00001946"/>
    </source>
</evidence>
<evidence type="ECO:0000256" key="12">
    <source>
        <dbReference type="ARBA" id="ARBA00022759"/>
    </source>
</evidence>
<dbReference type="Proteomes" id="UP000075806">
    <property type="component" value="Unassembled WGS sequence"/>
</dbReference>
<dbReference type="PANTHER" id="PTHR30001">
    <property type="entry name" value="RIBONUCLEASE"/>
    <property type="match status" value="1"/>
</dbReference>
<dbReference type="PROSITE" id="PS50126">
    <property type="entry name" value="S1"/>
    <property type="match status" value="1"/>
</dbReference>
<name>A0A161PGH6_9BACI</name>
<comment type="subcellular location">
    <subcellularLocation>
        <location evidence="2">Cytoplasm</location>
    </subcellularLocation>
</comment>
<dbReference type="InterPro" id="IPR004659">
    <property type="entry name" value="RNase_E/G"/>
</dbReference>
<organism evidence="18 19">
    <name type="scientific">Alkalihalobacillus trypoxylicola</name>
    <dbReference type="NCBI Taxonomy" id="519424"/>
    <lineage>
        <taxon>Bacteria</taxon>
        <taxon>Bacillati</taxon>
        <taxon>Bacillota</taxon>
        <taxon>Bacilli</taxon>
        <taxon>Bacillales</taxon>
        <taxon>Bacillaceae</taxon>
        <taxon>Alkalihalobacillus</taxon>
    </lineage>
</organism>
<dbReference type="OrthoDB" id="9804278at2"/>
<dbReference type="EMBL" id="LTAO01000012">
    <property type="protein sequence ID" value="KYG32327.1"/>
    <property type="molecule type" value="Genomic_DNA"/>
</dbReference>
<keyword evidence="10" id="KW-0479">Metal-binding</keyword>
<keyword evidence="11" id="KW-0699">rRNA-binding</keyword>
<dbReference type="STRING" id="519424.AZF04_06065"/>
<dbReference type="Pfam" id="PF10150">
    <property type="entry name" value="RNase_E_G"/>
    <property type="match status" value="1"/>
</dbReference>
<dbReference type="InterPro" id="IPR012340">
    <property type="entry name" value="NA-bd_OB-fold"/>
</dbReference>
<dbReference type="GO" id="GO:0016787">
    <property type="term" value="F:hydrolase activity"/>
    <property type="evidence" value="ECO:0007669"/>
    <property type="project" value="UniProtKB-KW"/>
</dbReference>
<keyword evidence="6" id="KW-0698">rRNA processing</keyword>
<reference evidence="18" key="1">
    <citation type="submission" date="2016-02" db="EMBL/GenBank/DDBJ databases">
        <title>Genome sequence of Bacillus trypoxylicola KCTC 13244(T).</title>
        <authorList>
            <person name="Jeong H."/>
            <person name="Park S.-H."/>
            <person name="Choi S.-K."/>
        </authorList>
    </citation>
    <scope>NUCLEOTIDE SEQUENCE [LARGE SCALE GENOMIC DNA]</scope>
    <source>
        <strain evidence="18">KCTC 13244</strain>
    </source>
</reference>
<keyword evidence="15 16" id="KW-0694">RNA-binding</keyword>
<dbReference type="GO" id="GO:0046872">
    <property type="term" value="F:metal ion binding"/>
    <property type="evidence" value="ECO:0007669"/>
    <property type="project" value="UniProtKB-KW"/>
</dbReference>
<comment type="cofactor">
    <cofactor evidence="1">
        <name>Mg(2+)</name>
        <dbReference type="ChEBI" id="CHEBI:18420"/>
    </cofactor>
</comment>
<evidence type="ECO:0000256" key="8">
    <source>
        <dbReference type="ARBA" id="ARBA00022694"/>
    </source>
</evidence>
<dbReference type="RefSeq" id="WP_061948603.1">
    <property type="nucleotide sequence ID" value="NZ_LTAO01000012.1"/>
</dbReference>
<dbReference type="Pfam" id="PF20833">
    <property type="entry name" value="RNase_E_G_Thio"/>
    <property type="match status" value="1"/>
</dbReference>
<dbReference type="NCBIfam" id="TIGR00757">
    <property type="entry name" value="RNaseEG"/>
    <property type="match status" value="1"/>
</dbReference>
<evidence type="ECO:0000256" key="11">
    <source>
        <dbReference type="ARBA" id="ARBA00022730"/>
    </source>
</evidence>
<dbReference type="SUPFAM" id="SSF50249">
    <property type="entry name" value="Nucleic acid-binding proteins"/>
    <property type="match status" value="1"/>
</dbReference>
<evidence type="ECO:0000256" key="15">
    <source>
        <dbReference type="ARBA" id="ARBA00022884"/>
    </source>
</evidence>
<dbReference type="GO" id="GO:0019843">
    <property type="term" value="F:rRNA binding"/>
    <property type="evidence" value="ECO:0007669"/>
    <property type="project" value="UniProtKB-KW"/>
</dbReference>
<sequence length="502" mass="57605">MRKIYFNMNTPERRAAIMEKDEVVEMMIERPIENRIVGNVYLGKVTNVLPGMQAAFVDIGREKNGFIYRDHLLTYHLSQKDEADKLKSSVSEYVNQGETIFVQVIKEGFGKKGPRLTSVISLPGRYLVYMPNGGYVGVSKKIEPESERERLKKLGATLLNKQEGVVLRTICAGVSAEVLEQELQYLREIWLDLSRGYSEKKAPFLLHQDSGLFEKMIRDFAHETIDEIVIDHLPDYYRLQNIMRPYPHLSKALKLYKGKENIFSHYGIEKELEKALKRQVWLKNGAYLMIDQTEALTVIDVNTGKYTGKTNLEDTVMKTNIEAAKEIARQLRLRDIAGIIIVDFIDMRTEDSKQKLLKVLKESLRGDRTKTNVLGLTDLGLVEMTRKKIRENLQSSLSKHCPTCHGKGTVLSDEAQAFKIERHLWELKGGDHEAVLLEMPSKIQSILVGEGGEHLNKLEEALGFRILLFPSKRMKEERFEVRFVGNLKEAGYHLERLKENHS</sequence>
<evidence type="ECO:0000256" key="10">
    <source>
        <dbReference type="ARBA" id="ARBA00022723"/>
    </source>
</evidence>
<evidence type="ECO:0000313" key="18">
    <source>
        <dbReference type="EMBL" id="KYG32327.1"/>
    </source>
</evidence>
<evidence type="ECO:0000256" key="2">
    <source>
        <dbReference type="ARBA" id="ARBA00004496"/>
    </source>
</evidence>
<evidence type="ECO:0000256" key="7">
    <source>
        <dbReference type="ARBA" id="ARBA00022555"/>
    </source>
</evidence>
<dbReference type="CDD" id="cd04453">
    <property type="entry name" value="S1_RNase_E"/>
    <property type="match status" value="1"/>
</dbReference>
<evidence type="ECO:0000313" key="19">
    <source>
        <dbReference type="Proteomes" id="UP000075806"/>
    </source>
</evidence>
<feature type="domain" description="S1 motif" evidence="17">
    <location>
        <begin position="38"/>
        <end position="125"/>
    </location>
</feature>
<dbReference type="AlphaFoldDB" id="A0A161PGH6"/>
<keyword evidence="12" id="KW-0255">Endonuclease</keyword>
<keyword evidence="13" id="KW-0378">Hydrolase</keyword>
<dbReference type="GO" id="GO:0006364">
    <property type="term" value="P:rRNA processing"/>
    <property type="evidence" value="ECO:0007669"/>
    <property type="project" value="UniProtKB-KW"/>
</dbReference>
<evidence type="ECO:0000256" key="9">
    <source>
        <dbReference type="ARBA" id="ARBA00022722"/>
    </source>
</evidence>
<keyword evidence="7" id="KW-0820">tRNA-binding</keyword>
<dbReference type="InterPro" id="IPR048583">
    <property type="entry name" value="RNase_E_G_thioredoxin-like"/>
</dbReference>
<dbReference type="GO" id="GO:0005737">
    <property type="term" value="C:cytoplasm"/>
    <property type="evidence" value="ECO:0007669"/>
    <property type="project" value="UniProtKB-SubCell"/>
</dbReference>
<gene>
    <name evidence="18" type="ORF">AZF04_06065</name>
</gene>
<comment type="caution">
    <text evidence="18">The sequence shown here is derived from an EMBL/GenBank/DDBJ whole genome shotgun (WGS) entry which is preliminary data.</text>
</comment>
<keyword evidence="19" id="KW-1185">Reference proteome</keyword>
<dbReference type="GO" id="GO:0008033">
    <property type="term" value="P:tRNA processing"/>
    <property type="evidence" value="ECO:0007669"/>
    <property type="project" value="UniProtKB-KW"/>
</dbReference>
<keyword evidence="14" id="KW-0460">Magnesium</keyword>
<dbReference type="SMART" id="SM00316">
    <property type="entry name" value="S1"/>
    <property type="match status" value="1"/>
</dbReference>
<accession>A0A161PGH6</accession>
<evidence type="ECO:0000256" key="3">
    <source>
        <dbReference type="ARBA" id="ARBA00005663"/>
    </source>
</evidence>
<protein>
    <recommendedName>
        <fullName evidence="4">Ribonuclease G</fullName>
    </recommendedName>
</protein>
<dbReference type="Gene3D" id="2.40.50.140">
    <property type="entry name" value="Nucleic acid-binding proteins"/>
    <property type="match status" value="1"/>
</dbReference>
<dbReference type="InterPro" id="IPR019307">
    <property type="entry name" value="RNA-bd_AU-1/RNase_E/G"/>
</dbReference>
<evidence type="ECO:0000256" key="5">
    <source>
        <dbReference type="ARBA" id="ARBA00022490"/>
    </source>
</evidence>
<evidence type="ECO:0000259" key="17">
    <source>
        <dbReference type="PROSITE" id="PS50126"/>
    </source>
</evidence>
<dbReference type="PROSITE" id="PS50084">
    <property type="entry name" value="KH_TYPE_1"/>
    <property type="match status" value="1"/>
</dbReference>
<proteinExistence type="inferred from homology"/>
<dbReference type="GO" id="GO:0004540">
    <property type="term" value="F:RNA nuclease activity"/>
    <property type="evidence" value="ECO:0007669"/>
    <property type="project" value="InterPro"/>
</dbReference>
<keyword evidence="8" id="KW-0819">tRNA processing</keyword>
<evidence type="ECO:0000256" key="13">
    <source>
        <dbReference type="ARBA" id="ARBA00022801"/>
    </source>
</evidence>
<dbReference type="GO" id="GO:0004519">
    <property type="term" value="F:endonuclease activity"/>
    <property type="evidence" value="ECO:0007669"/>
    <property type="project" value="UniProtKB-KW"/>
</dbReference>
<keyword evidence="5" id="KW-0963">Cytoplasm</keyword>
<comment type="similarity">
    <text evidence="3">Belongs to the RNase E/G family. RNase G subfamily.</text>
</comment>
<dbReference type="Gene3D" id="3.40.1260.20">
    <property type="entry name" value="Ribonuclease E, catalytic domain"/>
    <property type="match status" value="1"/>
</dbReference>
<evidence type="ECO:0000256" key="14">
    <source>
        <dbReference type="ARBA" id="ARBA00022842"/>
    </source>
</evidence>
<dbReference type="PANTHER" id="PTHR30001:SF0">
    <property type="entry name" value="RIBONUCLEASE G"/>
    <property type="match status" value="1"/>
</dbReference>
<keyword evidence="9" id="KW-0540">Nuclease</keyword>
<dbReference type="GO" id="GO:0000049">
    <property type="term" value="F:tRNA binding"/>
    <property type="evidence" value="ECO:0007669"/>
    <property type="project" value="UniProtKB-KW"/>
</dbReference>
<dbReference type="InterPro" id="IPR003029">
    <property type="entry name" value="S1_domain"/>
</dbReference>
<evidence type="ECO:0000256" key="4">
    <source>
        <dbReference type="ARBA" id="ARBA00017719"/>
    </source>
</evidence>
<evidence type="ECO:0000256" key="16">
    <source>
        <dbReference type="PROSITE-ProRule" id="PRU00117"/>
    </source>
</evidence>
<evidence type="ECO:0000256" key="6">
    <source>
        <dbReference type="ARBA" id="ARBA00022552"/>
    </source>
</evidence>